<sequence>MRFYIRNIPNPPPLPILGNVLDFVGSSEHLWNIFRKLGNHYYPIYKVIGTFDDMVNIRHPDDAEVNKLLIKNNIRCVL</sequence>
<dbReference type="GO" id="GO:0016705">
    <property type="term" value="F:oxidoreductase activity, acting on paired donors, with incorporation or reduction of molecular oxygen"/>
    <property type="evidence" value="ECO:0007669"/>
    <property type="project" value="InterPro"/>
</dbReference>
<reference evidence="3" key="2">
    <citation type="submission" date="2023-03" db="EMBL/GenBank/DDBJ databases">
        <authorList>
            <person name="Inwood S.N."/>
            <person name="Skelly J.G."/>
            <person name="Guhlin J."/>
            <person name="Harrop T.W.R."/>
            <person name="Goldson S.G."/>
            <person name="Dearden P.K."/>
        </authorList>
    </citation>
    <scope>NUCLEOTIDE SEQUENCE</scope>
    <source>
        <strain evidence="3">Lincoln</strain>
        <tissue evidence="3">Whole body</tissue>
    </source>
</reference>
<comment type="caution">
    <text evidence="3">The sequence shown here is derived from an EMBL/GenBank/DDBJ whole genome shotgun (WGS) entry which is preliminary data.</text>
</comment>
<name>A0AA39L2A8_MICHY</name>
<gene>
    <name evidence="3" type="ORF">PV327_000581</name>
</gene>
<evidence type="ECO:0000313" key="3">
    <source>
        <dbReference type="EMBL" id="KAK0182439.1"/>
    </source>
</evidence>
<dbReference type="Pfam" id="PF00067">
    <property type="entry name" value="p450"/>
    <property type="match status" value="1"/>
</dbReference>
<dbReference type="SUPFAM" id="SSF48264">
    <property type="entry name" value="Cytochrome P450"/>
    <property type="match status" value="1"/>
</dbReference>
<evidence type="ECO:0000256" key="1">
    <source>
        <dbReference type="ARBA" id="ARBA00010617"/>
    </source>
</evidence>
<dbReference type="GO" id="GO:0020037">
    <property type="term" value="F:heme binding"/>
    <property type="evidence" value="ECO:0007669"/>
    <property type="project" value="InterPro"/>
</dbReference>
<keyword evidence="4" id="KW-1185">Reference proteome</keyword>
<keyword evidence="2" id="KW-0560">Oxidoreductase</keyword>
<reference evidence="3" key="1">
    <citation type="journal article" date="2023" name="bioRxiv">
        <title>Scaffold-level genome assemblies of two parasitoid biocontrol wasps reveal the parthenogenesis mechanism and an associated novel virus.</title>
        <authorList>
            <person name="Inwood S."/>
            <person name="Skelly J."/>
            <person name="Guhlin J."/>
            <person name="Harrop T."/>
            <person name="Goldson S."/>
            <person name="Dearden P."/>
        </authorList>
    </citation>
    <scope>NUCLEOTIDE SEQUENCE</scope>
    <source>
        <strain evidence="3">Lincoln</strain>
        <tissue evidence="3">Whole body</tissue>
    </source>
</reference>
<dbReference type="Proteomes" id="UP001168972">
    <property type="component" value="Unassembled WGS sequence"/>
</dbReference>
<organism evidence="3 4">
    <name type="scientific">Microctonus hyperodae</name>
    <name type="common">Parasitoid wasp</name>
    <dbReference type="NCBI Taxonomy" id="165561"/>
    <lineage>
        <taxon>Eukaryota</taxon>
        <taxon>Metazoa</taxon>
        <taxon>Ecdysozoa</taxon>
        <taxon>Arthropoda</taxon>
        <taxon>Hexapoda</taxon>
        <taxon>Insecta</taxon>
        <taxon>Pterygota</taxon>
        <taxon>Neoptera</taxon>
        <taxon>Endopterygota</taxon>
        <taxon>Hymenoptera</taxon>
        <taxon>Apocrita</taxon>
        <taxon>Ichneumonoidea</taxon>
        <taxon>Braconidae</taxon>
        <taxon>Euphorinae</taxon>
        <taxon>Microctonus</taxon>
    </lineage>
</organism>
<evidence type="ECO:0008006" key="5">
    <source>
        <dbReference type="Google" id="ProtNLM"/>
    </source>
</evidence>
<proteinExistence type="inferred from homology"/>
<dbReference type="GO" id="GO:0005506">
    <property type="term" value="F:iron ion binding"/>
    <property type="evidence" value="ECO:0007669"/>
    <property type="project" value="InterPro"/>
</dbReference>
<accession>A0AA39L2A8</accession>
<keyword evidence="2" id="KW-0503">Monooxygenase</keyword>
<protein>
    <recommendedName>
        <fullName evidence="5">Cytochrome P450</fullName>
    </recommendedName>
</protein>
<evidence type="ECO:0000256" key="2">
    <source>
        <dbReference type="ARBA" id="ARBA00023033"/>
    </source>
</evidence>
<dbReference type="Gene3D" id="1.10.630.10">
    <property type="entry name" value="Cytochrome P450"/>
    <property type="match status" value="1"/>
</dbReference>
<dbReference type="AlphaFoldDB" id="A0AA39L2A8"/>
<dbReference type="GO" id="GO:0004497">
    <property type="term" value="F:monooxygenase activity"/>
    <property type="evidence" value="ECO:0007669"/>
    <property type="project" value="UniProtKB-KW"/>
</dbReference>
<dbReference type="InterPro" id="IPR001128">
    <property type="entry name" value="Cyt_P450"/>
</dbReference>
<comment type="similarity">
    <text evidence="1">Belongs to the cytochrome P450 family.</text>
</comment>
<dbReference type="InterPro" id="IPR036396">
    <property type="entry name" value="Cyt_P450_sf"/>
</dbReference>
<dbReference type="EMBL" id="JAQQBR010000001">
    <property type="protein sequence ID" value="KAK0182439.1"/>
    <property type="molecule type" value="Genomic_DNA"/>
</dbReference>
<evidence type="ECO:0000313" key="4">
    <source>
        <dbReference type="Proteomes" id="UP001168972"/>
    </source>
</evidence>